<reference evidence="2 3" key="1">
    <citation type="submission" date="2019-04" db="EMBL/GenBank/DDBJ databases">
        <title>Vagococcus sp. nov., isolated from faeces of yaks (Bos grunniens).</title>
        <authorList>
            <person name="Ge Y."/>
        </authorList>
    </citation>
    <scope>NUCLEOTIDE SEQUENCE [LARGE SCALE GENOMIC DNA]</scope>
    <source>
        <strain evidence="2 3">MN-17</strain>
    </source>
</reference>
<sequence>MLKLLKWGLIPLIILVPFIAVNSLGLSVNAIQYIFSLTPEVTDEKRLKDVQTRINILKDIEYTSDYDNNIADIYYPKTPGKYPVVFWIHGGAYVASSKDSVAEYAANLADSAQVAIISMNYELAPSAPYPSQLLQTSQMARYFIENAQEFPMLDLEKIFVGGDSAGGQIAAQYLLTQTNLVYGKQLGVPKLIDNSQLKGALLFCGPYEINQLKKTDGKSVLAKFLYRTVAWALIGKKDWQNEPQIDEASISAHLTEDFPPSFITDGNKLSFPDHAKTLIDRLEALGIENQSLFFEENKELGHEYQFDFTKPEAQVAFEQVVQFINKQIKN</sequence>
<protein>
    <submittedName>
        <fullName evidence="2">Alpha/beta hydrolase</fullName>
    </submittedName>
</protein>
<keyword evidence="3" id="KW-1185">Reference proteome</keyword>
<gene>
    <name evidence="2" type="ORF">FA707_02005</name>
</gene>
<dbReference type="SUPFAM" id="SSF53474">
    <property type="entry name" value="alpha/beta-Hydrolases"/>
    <property type="match status" value="1"/>
</dbReference>
<dbReference type="EMBL" id="CP039712">
    <property type="protein sequence ID" value="QCI85810.1"/>
    <property type="molecule type" value="Genomic_DNA"/>
</dbReference>
<evidence type="ECO:0000313" key="3">
    <source>
        <dbReference type="Proteomes" id="UP000298615"/>
    </source>
</evidence>
<dbReference type="RefSeq" id="WP_136952653.1">
    <property type="nucleotide sequence ID" value="NZ_CP039712.1"/>
</dbReference>
<evidence type="ECO:0000256" key="1">
    <source>
        <dbReference type="ARBA" id="ARBA00022801"/>
    </source>
</evidence>
<dbReference type="OrthoDB" id="9815425at2"/>
<dbReference type="AlphaFoldDB" id="A0A4D7CTY3"/>
<evidence type="ECO:0000313" key="2">
    <source>
        <dbReference type="EMBL" id="QCI85810.1"/>
    </source>
</evidence>
<dbReference type="Proteomes" id="UP000298615">
    <property type="component" value="Chromosome"/>
</dbReference>
<dbReference type="InterPro" id="IPR049492">
    <property type="entry name" value="BD-FAE-like_dom"/>
</dbReference>
<name>A0A4D7CTY3_9ENTE</name>
<dbReference type="KEGG" id="vao:FA707_02005"/>
<dbReference type="Gene3D" id="3.40.50.1820">
    <property type="entry name" value="alpha/beta hydrolase"/>
    <property type="match status" value="1"/>
</dbReference>
<dbReference type="InterPro" id="IPR050300">
    <property type="entry name" value="GDXG_lipolytic_enzyme"/>
</dbReference>
<accession>A0A4D7CTY3</accession>
<organism evidence="2 3">
    <name type="scientific">Vagococcus zengguangii</name>
    <dbReference type="NCBI Taxonomy" id="2571750"/>
    <lineage>
        <taxon>Bacteria</taxon>
        <taxon>Bacillati</taxon>
        <taxon>Bacillota</taxon>
        <taxon>Bacilli</taxon>
        <taxon>Lactobacillales</taxon>
        <taxon>Enterococcaceae</taxon>
        <taxon>Vagococcus</taxon>
    </lineage>
</organism>
<dbReference type="PANTHER" id="PTHR48081:SF6">
    <property type="entry name" value="PEPTIDASE S9 PROLYL OLIGOPEPTIDASE CATALYTIC DOMAIN-CONTAINING PROTEIN"/>
    <property type="match status" value="1"/>
</dbReference>
<dbReference type="GO" id="GO:0016787">
    <property type="term" value="F:hydrolase activity"/>
    <property type="evidence" value="ECO:0007669"/>
    <property type="project" value="UniProtKB-KW"/>
</dbReference>
<dbReference type="InterPro" id="IPR029058">
    <property type="entry name" value="AB_hydrolase_fold"/>
</dbReference>
<keyword evidence="1 2" id="KW-0378">Hydrolase</keyword>
<dbReference type="Pfam" id="PF20434">
    <property type="entry name" value="BD-FAE"/>
    <property type="match status" value="1"/>
</dbReference>
<dbReference type="PANTHER" id="PTHR48081">
    <property type="entry name" value="AB HYDROLASE SUPERFAMILY PROTEIN C4A8.06C"/>
    <property type="match status" value="1"/>
</dbReference>
<proteinExistence type="predicted"/>